<dbReference type="AlphaFoldDB" id="A0A2G8LJF8"/>
<name>A0A2G8LJF8_STIJA</name>
<evidence type="ECO:0000313" key="2">
    <source>
        <dbReference type="EMBL" id="PIK60388.1"/>
    </source>
</evidence>
<dbReference type="OrthoDB" id="10072198at2759"/>
<dbReference type="InterPro" id="IPR005135">
    <property type="entry name" value="Endo/exonuclease/phosphatase"/>
</dbReference>
<proteinExistence type="predicted"/>
<organism evidence="2 3">
    <name type="scientific">Stichopus japonicus</name>
    <name type="common">Sea cucumber</name>
    <dbReference type="NCBI Taxonomy" id="307972"/>
    <lineage>
        <taxon>Eukaryota</taxon>
        <taxon>Metazoa</taxon>
        <taxon>Echinodermata</taxon>
        <taxon>Eleutherozoa</taxon>
        <taxon>Echinozoa</taxon>
        <taxon>Holothuroidea</taxon>
        <taxon>Aspidochirotacea</taxon>
        <taxon>Aspidochirotida</taxon>
        <taxon>Stichopodidae</taxon>
        <taxon>Apostichopus</taxon>
    </lineage>
</organism>
<evidence type="ECO:0000259" key="1">
    <source>
        <dbReference type="Pfam" id="PF14529"/>
    </source>
</evidence>
<feature type="domain" description="Endonuclease/exonuclease/phosphatase" evidence="1">
    <location>
        <begin position="80"/>
        <end position="191"/>
    </location>
</feature>
<dbReference type="Gene3D" id="3.60.10.10">
    <property type="entry name" value="Endonuclease/exonuclease/phosphatase"/>
    <property type="match status" value="1"/>
</dbReference>
<dbReference type="EMBL" id="MRZV01000058">
    <property type="protein sequence ID" value="PIK60388.1"/>
    <property type="molecule type" value="Genomic_DNA"/>
</dbReference>
<keyword evidence="3" id="KW-1185">Reference proteome</keyword>
<dbReference type="Proteomes" id="UP000230750">
    <property type="component" value="Unassembled WGS sequence"/>
</dbReference>
<protein>
    <recommendedName>
        <fullName evidence="1">Endonuclease/exonuclease/phosphatase domain-containing protein</fullName>
    </recommendedName>
</protein>
<comment type="caution">
    <text evidence="2">The sequence shown here is derived from an EMBL/GenBank/DDBJ whole genome shotgun (WGS) entry which is preliminary data.</text>
</comment>
<dbReference type="Pfam" id="PF14529">
    <property type="entry name" value="Exo_endo_phos_2"/>
    <property type="match status" value="1"/>
</dbReference>
<dbReference type="PANTHER" id="PTHR46670:SF3">
    <property type="entry name" value="ENDONUCLEASE_EXONUCLEASE_PHOSPHATASE DOMAIN-CONTAINING PROTEIN"/>
    <property type="match status" value="1"/>
</dbReference>
<accession>A0A2G8LJF8</accession>
<dbReference type="SUPFAM" id="SSF56219">
    <property type="entry name" value="DNase I-like"/>
    <property type="match status" value="1"/>
</dbReference>
<dbReference type="PANTHER" id="PTHR46670">
    <property type="entry name" value="ENDO/EXONUCLEASE/PHOSPHATASE DOMAIN-CONTAINING PROTEIN"/>
    <property type="match status" value="1"/>
</dbReference>
<reference evidence="2 3" key="1">
    <citation type="journal article" date="2017" name="PLoS Biol.">
        <title>The sea cucumber genome provides insights into morphological evolution and visceral regeneration.</title>
        <authorList>
            <person name="Zhang X."/>
            <person name="Sun L."/>
            <person name="Yuan J."/>
            <person name="Sun Y."/>
            <person name="Gao Y."/>
            <person name="Zhang L."/>
            <person name="Li S."/>
            <person name="Dai H."/>
            <person name="Hamel J.F."/>
            <person name="Liu C."/>
            <person name="Yu Y."/>
            <person name="Liu S."/>
            <person name="Lin W."/>
            <person name="Guo K."/>
            <person name="Jin S."/>
            <person name="Xu P."/>
            <person name="Storey K.B."/>
            <person name="Huan P."/>
            <person name="Zhang T."/>
            <person name="Zhou Y."/>
            <person name="Zhang J."/>
            <person name="Lin C."/>
            <person name="Li X."/>
            <person name="Xing L."/>
            <person name="Huo D."/>
            <person name="Sun M."/>
            <person name="Wang L."/>
            <person name="Mercier A."/>
            <person name="Li F."/>
            <person name="Yang H."/>
            <person name="Xiang J."/>
        </authorList>
    </citation>
    <scope>NUCLEOTIDE SEQUENCE [LARGE SCALE GENOMIC DNA]</scope>
    <source>
        <strain evidence="2">Shaxun</strain>
        <tissue evidence="2">Muscle</tissue>
    </source>
</reference>
<gene>
    <name evidence="2" type="ORF">BSL78_02686</name>
</gene>
<evidence type="ECO:0000313" key="3">
    <source>
        <dbReference type="Proteomes" id="UP000230750"/>
    </source>
</evidence>
<dbReference type="InterPro" id="IPR036691">
    <property type="entry name" value="Endo/exonu/phosph_ase_sf"/>
</dbReference>
<dbReference type="GO" id="GO:0003824">
    <property type="term" value="F:catalytic activity"/>
    <property type="evidence" value="ECO:0007669"/>
    <property type="project" value="InterPro"/>
</dbReference>
<sequence length="211" mass="23816">MAITETWLYGDHRDNVAIADLAATFPHYELHHVPRTDRSGGGVLVFLRNTYHVTECDIKALISFEYIELVVSAPSQIPLRLIVLYRPPKTKNKQSTTSLFLKEFPKLIESFCSEPGYVMIVGDFNFHCDDMMNRDTVSFQDLLYSANLKQHVAVPTHRGGHTLDLIISRNDDDFISNIDTTSYLTSDHAVVMCSLEIGRPPLSKIEIKTGS</sequence>